<sequence>MGSLIPRFLERHYYRMVPPSLPTRLFISAITLSRRLENVLSFTSRCTVRIQAKSLSSELRKPRTIVAVFVLGGSNQHRCRFSISSNSSSGKISFETLSYRNTFPVLDLVAML</sequence>
<accession>A0ABU6WCV2</accession>
<dbReference type="Proteomes" id="UP001341840">
    <property type="component" value="Unassembled WGS sequence"/>
</dbReference>
<proteinExistence type="predicted"/>
<gene>
    <name evidence="1" type="ORF">PIB30_040750</name>
</gene>
<protein>
    <submittedName>
        <fullName evidence="1">Uncharacterized protein</fullName>
    </submittedName>
</protein>
<organism evidence="1 2">
    <name type="scientific">Stylosanthes scabra</name>
    <dbReference type="NCBI Taxonomy" id="79078"/>
    <lineage>
        <taxon>Eukaryota</taxon>
        <taxon>Viridiplantae</taxon>
        <taxon>Streptophyta</taxon>
        <taxon>Embryophyta</taxon>
        <taxon>Tracheophyta</taxon>
        <taxon>Spermatophyta</taxon>
        <taxon>Magnoliopsida</taxon>
        <taxon>eudicotyledons</taxon>
        <taxon>Gunneridae</taxon>
        <taxon>Pentapetalae</taxon>
        <taxon>rosids</taxon>
        <taxon>fabids</taxon>
        <taxon>Fabales</taxon>
        <taxon>Fabaceae</taxon>
        <taxon>Papilionoideae</taxon>
        <taxon>50 kb inversion clade</taxon>
        <taxon>dalbergioids sensu lato</taxon>
        <taxon>Dalbergieae</taxon>
        <taxon>Pterocarpus clade</taxon>
        <taxon>Stylosanthes</taxon>
    </lineage>
</organism>
<keyword evidence="2" id="KW-1185">Reference proteome</keyword>
<dbReference type="EMBL" id="JASCZI010181464">
    <property type="protein sequence ID" value="MED6183766.1"/>
    <property type="molecule type" value="Genomic_DNA"/>
</dbReference>
<evidence type="ECO:0000313" key="2">
    <source>
        <dbReference type="Proteomes" id="UP001341840"/>
    </source>
</evidence>
<evidence type="ECO:0000313" key="1">
    <source>
        <dbReference type="EMBL" id="MED6183766.1"/>
    </source>
</evidence>
<reference evidence="1 2" key="1">
    <citation type="journal article" date="2023" name="Plants (Basel)">
        <title>Bridging the Gap: Combining Genomics and Transcriptomics Approaches to Understand Stylosanthes scabra, an Orphan Legume from the Brazilian Caatinga.</title>
        <authorList>
            <person name="Ferreira-Neto J.R.C."/>
            <person name="da Silva M.D."/>
            <person name="Binneck E."/>
            <person name="de Melo N.F."/>
            <person name="da Silva R.H."/>
            <person name="de Melo A.L.T.M."/>
            <person name="Pandolfi V."/>
            <person name="Bustamante F.O."/>
            <person name="Brasileiro-Vidal A.C."/>
            <person name="Benko-Iseppon A.M."/>
        </authorList>
    </citation>
    <scope>NUCLEOTIDE SEQUENCE [LARGE SCALE GENOMIC DNA]</scope>
    <source>
        <tissue evidence="1">Leaves</tissue>
    </source>
</reference>
<name>A0ABU6WCV2_9FABA</name>
<comment type="caution">
    <text evidence="1">The sequence shown here is derived from an EMBL/GenBank/DDBJ whole genome shotgun (WGS) entry which is preliminary data.</text>
</comment>